<keyword evidence="7 8" id="KW-0472">Membrane</keyword>
<evidence type="ECO:0000256" key="1">
    <source>
        <dbReference type="ARBA" id="ARBA00004429"/>
    </source>
</evidence>
<evidence type="ECO:0000313" key="11">
    <source>
        <dbReference type="Proteomes" id="UP000832041"/>
    </source>
</evidence>
<reference evidence="10 11" key="1">
    <citation type="submission" date="2020-04" db="EMBL/GenBank/DDBJ databases">
        <title>Thermobifida alba genome sequencing and assembly.</title>
        <authorList>
            <person name="Luzics S."/>
            <person name="Horvath B."/>
            <person name="Nagy I."/>
            <person name="Toth A."/>
            <person name="Nagy I."/>
            <person name="Kukolya J."/>
        </authorList>
    </citation>
    <scope>NUCLEOTIDE SEQUENCE [LARGE SCALE GENOMIC DNA]</scope>
    <source>
        <strain evidence="10 11">DSM 43795</strain>
    </source>
</reference>
<feature type="transmembrane region" description="Helical" evidence="8">
    <location>
        <begin position="128"/>
        <end position="151"/>
    </location>
</feature>
<keyword evidence="3" id="KW-1003">Cell membrane</keyword>
<dbReference type="InterPro" id="IPR000515">
    <property type="entry name" value="MetI-like"/>
</dbReference>
<evidence type="ECO:0000256" key="3">
    <source>
        <dbReference type="ARBA" id="ARBA00022475"/>
    </source>
</evidence>
<dbReference type="InterPro" id="IPR035906">
    <property type="entry name" value="MetI-like_sf"/>
</dbReference>
<comment type="subcellular location">
    <subcellularLocation>
        <location evidence="1">Cell inner membrane</location>
        <topology evidence="1">Multi-pass membrane protein</topology>
    </subcellularLocation>
    <subcellularLocation>
        <location evidence="8">Cell membrane</location>
        <topology evidence="8">Multi-pass membrane protein</topology>
    </subcellularLocation>
</comment>
<evidence type="ECO:0000313" key="10">
    <source>
        <dbReference type="EMBL" id="UPT21498.1"/>
    </source>
</evidence>
<feature type="domain" description="ABC transmembrane type-1" evidence="9">
    <location>
        <begin position="93"/>
        <end position="283"/>
    </location>
</feature>
<dbReference type="CDD" id="cd06261">
    <property type="entry name" value="TM_PBP2"/>
    <property type="match status" value="1"/>
</dbReference>
<protein>
    <submittedName>
        <fullName evidence="10">ABC transporter permease</fullName>
    </submittedName>
</protein>
<keyword evidence="5 8" id="KW-0812">Transmembrane</keyword>
<feature type="transmembrane region" description="Helical" evidence="8">
    <location>
        <begin position="33"/>
        <end position="54"/>
    </location>
</feature>
<dbReference type="SUPFAM" id="SSF161098">
    <property type="entry name" value="MetI-like"/>
    <property type="match status" value="1"/>
</dbReference>
<feature type="transmembrane region" description="Helical" evidence="8">
    <location>
        <begin position="97"/>
        <end position="121"/>
    </location>
</feature>
<comment type="similarity">
    <text evidence="8">Belongs to the binding-protein-dependent transport system permease family.</text>
</comment>
<feature type="transmembrane region" description="Helical" evidence="8">
    <location>
        <begin position="263"/>
        <end position="282"/>
    </location>
</feature>
<sequence>MPRPGQSGPPQADPRLPGRWSALLRAAPHHPRVLTGTALLVLLALLAWLGPLAAPWGFTERDHTSFLAPPSPRHWFGTDGTGRDLYVITLVGLRKSLVIGLLVAVLTTAVAAAVGAVAGYFPGLPDRVLTWITDLALVVPPLLVLTVLFPVAEKGGWPALVLLLAAFGWMVTARMVRGAARTLRRHEYVRAARYLGASPTAIIVRHLLPNLSGLLVADVTVNVSAAIIAETGLSYVGLGVQPPDVSLGTLIAHGTRYATTHPWMFGFCTGLLVLLVLAVNLLGEGLQDALARDTPARRA</sequence>
<evidence type="ECO:0000256" key="2">
    <source>
        <dbReference type="ARBA" id="ARBA00022448"/>
    </source>
</evidence>
<dbReference type="InterPro" id="IPR050366">
    <property type="entry name" value="BP-dependent_transpt_permease"/>
</dbReference>
<dbReference type="PANTHER" id="PTHR43386">
    <property type="entry name" value="OLIGOPEPTIDE TRANSPORT SYSTEM PERMEASE PROTEIN APPC"/>
    <property type="match status" value="1"/>
</dbReference>
<keyword evidence="6 8" id="KW-1133">Transmembrane helix</keyword>
<evidence type="ECO:0000256" key="4">
    <source>
        <dbReference type="ARBA" id="ARBA00022519"/>
    </source>
</evidence>
<dbReference type="Gene3D" id="1.10.3720.10">
    <property type="entry name" value="MetI-like"/>
    <property type="match status" value="1"/>
</dbReference>
<evidence type="ECO:0000256" key="7">
    <source>
        <dbReference type="ARBA" id="ARBA00023136"/>
    </source>
</evidence>
<dbReference type="Proteomes" id="UP000832041">
    <property type="component" value="Chromosome"/>
</dbReference>
<feature type="transmembrane region" description="Helical" evidence="8">
    <location>
        <begin position="157"/>
        <end position="176"/>
    </location>
</feature>
<keyword evidence="2 8" id="KW-0813">Transport</keyword>
<evidence type="ECO:0000256" key="8">
    <source>
        <dbReference type="RuleBase" id="RU363032"/>
    </source>
</evidence>
<keyword evidence="4" id="KW-0997">Cell inner membrane</keyword>
<evidence type="ECO:0000256" key="6">
    <source>
        <dbReference type="ARBA" id="ARBA00022989"/>
    </source>
</evidence>
<keyword evidence="11" id="KW-1185">Reference proteome</keyword>
<dbReference type="EMBL" id="CP051627">
    <property type="protein sequence ID" value="UPT21498.1"/>
    <property type="molecule type" value="Genomic_DNA"/>
</dbReference>
<proteinExistence type="inferred from homology"/>
<accession>A0ABY4L5D8</accession>
<dbReference type="RefSeq" id="WP_248589983.1">
    <property type="nucleotide sequence ID" value="NZ_BAABEB010000002.1"/>
</dbReference>
<dbReference type="PROSITE" id="PS50928">
    <property type="entry name" value="ABC_TM1"/>
    <property type="match status" value="1"/>
</dbReference>
<evidence type="ECO:0000256" key="5">
    <source>
        <dbReference type="ARBA" id="ARBA00022692"/>
    </source>
</evidence>
<organism evidence="10 11">
    <name type="scientific">Thermobifida alba</name>
    <name type="common">Thermomonospora alba</name>
    <dbReference type="NCBI Taxonomy" id="53522"/>
    <lineage>
        <taxon>Bacteria</taxon>
        <taxon>Bacillati</taxon>
        <taxon>Actinomycetota</taxon>
        <taxon>Actinomycetes</taxon>
        <taxon>Streptosporangiales</taxon>
        <taxon>Nocardiopsidaceae</taxon>
        <taxon>Thermobifida</taxon>
    </lineage>
</organism>
<gene>
    <name evidence="10" type="ORF">FOF52_11540</name>
</gene>
<evidence type="ECO:0000259" key="9">
    <source>
        <dbReference type="PROSITE" id="PS50928"/>
    </source>
</evidence>
<dbReference type="Pfam" id="PF00528">
    <property type="entry name" value="BPD_transp_1"/>
    <property type="match status" value="1"/>
</dbReference>
<dbReference type="PANTHER" id="PTHR43386:SF2">
    <property type="entry name" value="OLIGOPEPTIDE TRANSPORT SYSTEM PERMEASE PROTEIN OPPC"/>
    <property type="match status" value="1"/>
</dbReference>
<name>A0ABY4L5D8_THEAE</name>